<dbReference type="PANTHER" id="PTHR32208:SF68">
    <property type="entry name" value="GALACTOSE OXIDASE"/>
    <property type="match status" value="1"/>
</dbReference>
<dbReference type="InterPro" id="IPR008979">
    <property type="entry name" value="Galactose-bd-like_sf"/>
</dbReference>
<dbReference type="InterPro" id="IPR000421">
    <property type="entry name" value="FA58C"/>
</dbReference>
<dbReference type="InterPro" id="IPR006652">
    <property type="entry name" value="Kelch_1"/>
</dbReference>
<dbReference type="Gene3D" id="2.60.40.10">
    <property type="entry name" value="Immunoglobulins"/>
    <property type="match status" value="1"/>
</dbReference>
<dbReference type="EMBL" id="MU005598">
    <property type="protein sequence ID" value="KAF2680123.1"/>
    <property type="molecule type" value="Genomic_DNA"/>
</dbReference>
<dbReference type="Pfam" id="PF01344">
    <property type="entry name" value="Kelch_1"/>
    <property type="match status" value="1"/>
</dbReference>
<dbReference type="CDD" id="cd02851">
    <property type="entry name" value="E_set_GO_C"/>
    <property type="match status" value="1"/>
</dbReference>
<feature type="chain" id="PRO_5026255668" evidence="1">
    <location>
        <begin position="21"/>
        <end position="667"/>
    </location>
</feature>
<dbReference type="InterPro" id="IPR011043">
    <property type="entry name" value="Gal_Oxase/kelch_b-propeller"/>
</dbReference>
<dbReference type="AlphaFoldDB" id="A0A6G1IQ69"/>
<evidence type="ECO:0000313" key="3">
    <source>
        <dbReference type="EMBL" id="KAF2680123.1"/>
    </source>
</evidence>
<dbReference type="Gene3D" id="2.130.10.80">
    <property type="entry name" value="Galactose oxidase/kelch, beta-propeller"/>
    <property type="match status" value="1"/>
</dbReference>
<keyword evidence="4" id="KW-1185">Reference proteome</keyword>
<dbReference type="PROSITE" id="PS50022">
    <property type="entry name" value="FA58C_3"/>
    <property type="match status" value="1"/>
</dbReference>
<dbReference type="Pfam" id="PF09118">
    <property type="entry name" value="GO-like_E_set"/>
    <property type="match status" value="1"/>
</dbReference>
<dbReference type="SMART" id="SM00612">
    <property type="entry name" value="Kelch"/>
    <property type="match status" value="3"/>
</dbReference>
<gene>
    <name evidence="3" type="ORF">K458DRAFT_312292</name>
</gene>
<dbReference type="SUPFAM" id="SSF49785">
    <property type="entry name" value="Galactose-binding domain-like"/>
    <property type="match status" value="1"/>
</dbReference>
<reference evidence="3" key="1">
    <citation type="journal article" date="2020" name="Stud. Mycol.">
        <title>101 Dothideomycetes genomes: a test case for predicting lifestyles and emergence of pathogens.</title>
        <authorList>
            <person name="Haridas S."/>
            <person name="Albert R."/>
            <person name="Binder M."/>
            <person name="Bloem J."/>
            <person name="Labutti K."/>
            <person name="Salamov A."/>
            <person name="Andreopoulos B."/>
            <person name="Baker S."/>
            <person name="Barry K."/>
            <person name="Bills G."/>
            <person name="Bluhm B."/>
            <person name="Cannon C."/>
            <person name="Castanera R."/>
            <person name="Culley D."/>
            <person name="Daum C."/>
            <person name="Ezra D."/>
            <person name="Gonzalez J."/>
            <person name="Henrissat B."/>
            <person name="Kuo A."/>
            <person name="Liang C."/>
            <person name="Lipzen A."/>
            <person name="Lutzoni F."/>
            <person name="Magnuson J."/>
            <person name="Mondo S."/>
            <person name="Nolan M."/>
            <person name="Ohm R."/>
            <person name="Pangilinan J."/>
            <person name="Park H.-J."/>
            <person name="Ramirez L."/>
            <person name="Alfaro M."/>
            <person name="Sun H."/>
            <person name="Tritt A."/>
            <person name="Yoshinaga Y."/>
            <person name="Zwiers L.-H."/>
            <person name="Turgeon B."/>
            <person name="Goodwin S."/>
            <person name="Spatafora J."/>
            <person name="Crous P."/>
            <person name="Grigoriev I."/>
        </authorList>
    </citation>
    <scope>NUCLEOTIDE SEQUENCE</scope>
    <source>
        <strain evidence="3">CBS 122367</strain>
    </source>
</reference>
<evidence type="ECO:0000259" key="2">
    <source>
        <dbReference type="PROSITE" id="PS50022"/>
    </source>
</evidence>
<proteinExistence type="predicted"/>
<name>A0A6G1IQ69_9PLEO</name>
<dbReference type="PANTHER" id="PTHR32208">
    <property type="entry name" value="SECRETED PROTEIN-RELATED"/>
    <property type="match status" value="1"/>
</dbReference>
<organism evidence="3 4">
    <name type="scientific">Lentithecium fluviatile CBS 122367</name>
    <dbReference type="NCBI Taxonomy" id="1168545"/>
    <lineage>
        <taxon>Eukaryota</taxon>
        <taxon>Fungi</taxon>
        <taxon>Dikarya</taxon>
        <taxon>Ascomycota</taxon>
        <taxon>Pezizomycotina</taxon>
        <taxon>Dothideomycetes</taxon>
        <taxon>Pleosporomycetidae</taxon>
        <taxon>Pleosporales</taxon>
        <taxon>Massarineae</taxon>
        <taxon>Lentitheciaceae</taxon>
        <taxon>Lentithecium</taxon>
    </lineage>
</organism>
<dbReference type="Proteomes" id="UP000799291">
    <property type="component" value="Unassembled WGS sequence"/>
</dbReference>
<dbReference type="OrthoDB" id="2019572at2759"/>
<dbReference type="SUPFAM" id="SSF81296">
    <property type="entry name" value="E set domains"/>
    <property type="match status" value="1"/>
</dbReference>
<dbReference type="InterPro" id="IPR013783">
    <property type="entry name" value="Ig-like_fold"/>
</dbReference>
<dbReference type="Pfam" id="PF00754">
    <property type="entry name" value="F5_F8_type_C"/>
    <property type="match status" value="1"/>
</dbReference>
<evidence type="ECO:0000313" key="4">
    <source>
        <dbReference type="Proteomes" id="UP000799291"/>
    </source>
</evidence>
<keyword evidence="1" id="KW-0732">Signal</keyword>
<dbReference type="InterPro" id="IPR037293">
    <property type="entry name" value="Gal_Oxidase_central_sf"/>
</dbReference>
<feature type="signal peptide" evidence="1">
    <location>
        <begin position="1"/>
        <end position="20"/>
    </location>
</feature>
<dbReference type="Gene3D" id="2.60.120.260">
    <property type="entry name" value="Galactose-binding domain-like"/>
    <property type="match status" value="1"/>
</dbReference>
<sequence length="667" mass="71283">MVILAAVLLSICLLIREAQSLTAEIDRSAWTATADSFQAGNEPSNVLDSNTATFWHSRYDPTLDALPNWIQMDMNATYNIHTIVYTPRQDRPNGRIGSHRIEVSVDGTIWGNPVAQGTWANDNLVKTVQFTTKPARYVRITALSEAQNTGKQWSSCAEIRVFHEAGNRGPWTTAAEINLLGGSGSAPYTPPPASKGIWTSTINLPLVAASAAMLPNGKVLLWSAYARDNYGGSRGYTQTAIFDPATGGASSRTVTNTQHDMFCPGISLDFDGRVIVTGGSNAAKTSIYDPSSDAWIPAPDMKVARGYQSTTTCTDGRIFNMGGSWSGPVGGKNGEIYTPSTNSWSLVQNALVAPMLTADKRGAYRADNHPWLFAWKGNTVFQAGPSKKMNWYDPKGDGSTTGAGLRGDDGDSMNGIAVMYDAPAGKILTAGGAANYEYDNARSNAYIITIGTPQTNPSVTKLPNMAYARGFANGVALPDGTIFVTGGQVTVIPFNDATAQLTPELFDPTTNKWTQLNPMSVPRTYHSVALLLPDATVFQSGGGLCGTCSTNHLDAQIFVPPYLLNSDGTRRTRPQIITVASTVKLGDTLVITTNNPVTRFSLIRIGSATHTVNTDQRRIPLTPSALGTTYTVTIPSDPGVALPGYWYLFAINSAGTPSVAKTIKVTP</sequence>
<evidence type="ECO:0000256" key="1">
    <source>
        <dbReference type="SAM" id="SignalP"/>
    </source>
</evidence>
<protein>
    <submittedName>
        <fullName evidence="3">Carbohydrate-binding module family 32</fullName>
    </submittedName>
</protein>
<dbReference type="SUPFAM" id="SSF50965">
    <property type="entry name" value="Galactose oxidase, central domain"/>
    <property type="match status" value="1"/>
</dbReference>
<accession>A0A6G1IQ69</accession>
<feature type="domain" description="F5/8 type C" evidence="2">
    <location>
        <begin position="12"/>
        <end position="164"/>
    </location>
</feature>
<dbReference type="InterPro" id="IPR015202">
    <property type="entry name" value="GO-like_E_set"/>
</dbReference>
<dbReference type="SMART" id="SM00231">
    <property type="entry name" value="FA58C"/>
    <property type="match status" value="1"/>
</dbReference>
<dbReference type="InterPro" id="IPR014756">
    <property type="entry name" value="Ig_E-set"/>
</dbReference>